<reference evidence="2" key="1">
    <citation type="journal article" date="2019" name="Int. J. Syst. Evol. Microbiol.">
        <title>The Global Catalogue of Microorganisms (GCM) 10K type strain sequencing project: providing services to taxonomists for standard genome sequencing and annotation.</title>
        <authorList>
            <consortium name="The Broad Institute Genomics Platform"/>
            <consortium name="The Broad Institute Genome Sequencing Center for Infectious Disease"/>
            <person name="Wu L."/>
            <person name="Ma J."/>
        </authorList>
    </citation>
    <scope>NUCLEOTIDE SEQUENCE [LARGE SCALE GENOMIC DNA]</scope>
    <source>
        <strain evidence="2">JCM 17326</strain>
    </source>
</reference>
<accession>A0ABP7A169</accession>
<protein>
    <recommendedName>
        <fullName evidence="3">HEAT repeat domain-containing protein</fullName>
    </recommendedName>
</protein>
<dbReference type="EMBL" id="BAABDQ010000069">
    <property type="protein sequence ID" value="GAA3623051.1"/>
    <property type="molecule type" value="Genomic_DNA"/>
</dbReference>
<gene>
    <name evidence="1" type="ORF">GCM10022419_130900</name>
</gene>
<sequence>MPDWTLDDTQWRPEWFSLPAYAEKIPAFLRILREADDINSIEMARASLEHAVALSHGLHEGAYHVIPFLIELLRFRESHAKAEIYNLLVEIACSEPLDEADTIVGDDGRTPVALSTACRDRLMQVLPVAWHDLANDDDEEVVFQAMDFIGAVDPDKRRFVHYLRNSAASFGDKCRRNAEDWLAEYDSTDHFPP</sequence>
<dbReference type="RefSeq" id="WP_345579857.1">
    <property type="nucleotide sequence ID" value="NZ_BAABDQ010000069.1"/>
</dbReference>
<evidence type="ECO:0000313" key="1">
    <source>
        <dbReference type="EMBL" id="GAA3623051.1"/>
    </source>
</evidence>
<comment type="caution">
    <text evidence="1">The sequence shown here is derived from an EMBL/GenBank/DDBJ whole genome shotgun (WGS) entry which is preliminary data.</text>
</comment>
<name>A0ABP7A169_9ACTN</name>
<dbReference type="Proteomes" id="UP001500630">
    <property type="component" value="Unassembled WGS sequence"/>
</dbReference>
<organism evidence="1 2">
    <name type="scientific">Nonomuraea rosea</name>
    <dbReference type="NCBI Taxonomy" id="638574"/>
    <lineage>
        <taxon>Bacteria</taxon>
        <taxon>Bacillati</taxon>
        <taxon>Actinomycetota</taxon>
        <taxon>Actinomycetes</taxon>
        <taxon>Streptosporangiales</taxon>
        <taxon>Streptosporangiaceae</taxon>
        <taxon>Nonomuraea</taxon>
    </lineage>
</organism>
<evidence type="ECO:0008006" key="3">
    <source>
        <dbReference type="Google" id="ProtNLM"/>
    </source>
</evidence>
<keyword evidence="2" id="KW-1185">Reference proteome</keyword>
<proteinExistence type="predicted"/>
<evidence type="ECO:0000313" key="2">
    <source>
        <dbReference type="Proteomes" id="UP001500630"/>
    </source>
</evidence>